<dbReference type="EMBL" id="SWMU01000001">
    <property type="protein sequence ID" value="TKS57487.1"/>
    <property type="molecule type" value="Genomic_DNA"/>
</dbReference>
<keyword evidence="3" id="KW-1185">Reference proteome</keyword>
<organism evidence="2 3">
    <name type="scientific">Mesohalobacter halotolerans</name>
    <dbReference type="NCBI Taxonomy" id="1883405"/>
    <lineage>
        <taxon>Bacteria</taxon>
        <taxon>Pseudomonadati</taxon>
        <taxon>Bacteroidota</taxon>
        <taxon>Flavobacteriia</taxon>
        <taxon>Flavobacteriales</taxon>
        <taxon>Flavobacteriaceae</taxon>
        <taxon>Mesohalobacter</taxon>
    </lineage>
</organism>
<comment type="caution">
    <text evidence="2">The sequence shown here is derived from an EMBL/GenBank/DDBJ whole genome shotgun (WGS) entry which is preliminary data.</text>
</comment>
<dbReference type="OrthoDB" id="5442696at2"/>
<dbReference type="InterPro" id="IPR023614">
    <property type="entry name" value="Porin_dom_sf"/>
</dbReference>
<dbReference type="RefSeq" id="WP_138931188.1">
    <property type="nucleotide sequence ID" value="NZ_SWMU01000001.1"/>
</dbReference>
<feature type="signal peptide" evidence="1">
    <location>
        <begin position="1"/>
        <end position="21"/>
    </location>
</feature>
<accession>A0A4U5TT06</accession>
<feature type="chain" id="PRO_5020919384" evidence="1">
    <location>
        <begin position="22"/>
        <end position="460"/>
    </location>
</feature>
<keyword evidence="1" id="KW-0732">Signal</keyword>
<reference evidence="2 3" key="1">
    <citation type="submission" date="2019-04" db="EMBL/GenBank/DDBJ databases">
        <title>Psychroflexus halotolerans sp. nov., isolated from a marine solar saltern.</title>
        <authorList>
            <person name="Feng X."/>
        </authorList>
    </citation>
    <scope>NUCLEOTIDE SEQUENCE [LARGE SCALE GENOMIC DNA]</scope>
    <source>
        <strain evidence="2 3">WDS2C27</strain>
    </source>
</reference>
<evidence type="ECO:0000313" key="2">
    <source>
        <dbReference type="EMBL" id="TKS57487.1"/>
    </source>
</evidence>
<protein>
    <submittedName>
        <fullName evidence="2">Porin</fullName>
    </submittedName>
</protein>
<dbReference type="AlphaFoldDB" id="A0A4U5TT06"/>
<sequence>MNGFKIIVCVITLLSFSEQFAQNTKLSSYTFGEGYNFTNANSSTVKLQGYMQPWMDVETYQNSDEPNSVRYRMRRLRLRLSGQSANERFSYRLQVDLAGQDEAQIDGDITDARNYLLDAYVAYKVARRVELIFGQRATYTDNRELFMNSNTLQLPERSRLTSAFASIREFGLFAKGTFRTGRGTYLKPYLTITNGDGANVFANDRGGLKYGTRIDFLPFGLFTNYGQFRQADVVRELTPKLVVGATFNYNDGITSRRGRNSGRIVYLNDVNGNGALDDGEERLPDYAKFGVDFMFKYKGFSVLGEYHKSFLTNIAEDINLRSDIYGPDVSVLTDRFRGRVNPTSSDFRDYTPQEYVRRQMMLGEAYNIQAGYIFKNGFSVDARYTHINAETNSFLNNATFYNRPNFYTFGISKYLTRGYGAKIQASYTYVEAGEFGVFNNNSEPIPGDESLIRVILTLSF</sequence>
<evidence type="ECO:0000256" key="1">
    <source>
        <dbReference type="SAM" id="SignalP"/>
    </source>
</evidence>
<dbReference type="Proteomes" id="UP000306552">
    <property type="component" value="Unassembled WGS sequence"/>
</dbReference>
<dbReference type="SUPFAM" id="SSF56935">
    <property type="entry name" value="Porins"/>
    <property type="match status" value="1"/>
</dbReference>
<proteinExistence type="predicted"/>
<name>A0A4U5TT06_9FLAO</name>
<evidence type="ECO:0000313" key="3">
    <source>
        <dbReference type="Proteomes" id="UP000306552"/>
    </source>
</evidence>
<gene>
    <name evidence="2" type="ORF">FCN74_03460</name>
</gene>
<dbReference type="Gene3D" id="2.40.160.10">
    <property type="entry name" value="Porin"/>
    <property type="match status" value="1"/>
</dbReference>